<dbReference type="Proteomes" id="UP000007652">
    <property type="component" value="Unassembled WGS sequence"/>
</dbReference>
<dbReference type="EMBL" id="CAKP01000001">
    <property type="protein sequence ID" value="CCC57679.1"/>
    <property type="molecule type" value="Genomic_DNA"/>
</dbReference>
<keyword evidence="2" id="KW-1133">Transmembrane helix</keyword>
<reference evidence="3 4" key="1">
    <citation type="journal article" date="2011" name="J. Bacteriol.">
        <title>Draft genome sequence of Caloramator australicus strain RC3T, a thermoanaerobe from the Great Artesian Basin of Australia.</title>
        <authorList>
            <person name="Ogg C.D."/>
            <person name="Patel B.K.C."/>
        </authorList>
    </citation>
    <scope>NUCLEOTIDE SEQUENCE [LARGE SCALE GENOMIC DNA]</scope>
    <source>
        <strain evidence="3 4">RC3</strain>
    </source>
</reference>
<feature type="transmembrane region" description="Helical" evidence="2">
    <location>
        <begin position="16"/>
        <end position="38"/>
    </location>
</feature>
<name>G0V3I9_9CLOT</name>
<keyword evidence="2" id="KW-0812">Transmembrane</keyword>
<keyword evidence="1" id="KW-0175">Coiled coil</keyword>
<accession>G0V3I9</accession>
<organism evidence="3 4">
    <name type="scientific">Caloramator australicus RC3</name>
    <dbReference type="NCBI Taxonomy" id="857293"/>
    <lineage>
        <taxon>Bacteria</taxon>
        <taxon>Bacillati</taxon>
        <taxon>Bacillota</taxon>
        <taxon>Clostridia</taxon>
        <taxon>Eubacteriales</taxon>
        <taxon>Clostridiaceae</taxon>
        <taxon>Caloramator</taxon>
    </lineage>
</organism>
<dbReference type="RefSeq" id="WP_008907402.1">
    <property type="nucleotide sequence ID" value="NZ_CAKP01000001.1"/>
</dbReference>
<proteinExistence type="predicted"/>
<evidence type="ECO:0000313" key="3">
    <source>
        <dbReference type="EMBL" id="CCC57679.1"/>
    </source>
</evidence>
<evidence type="ECO:0000256" key="1">
    <source>
        <dbReference type="SAM" id="Coils"/>
    </source>
</evidence>
<sequence length="348" mass="40979">MRNKIQGEIKINKIKILIVLLTLTLTSSIIYFSFYYLYNSINQSYLKQVKKILNNAEQLNKDISKKLALLQSISIDDNTSIKNLISEIENKEVRMGDLIIELQNITPPEKYTYEHKKVIECINTNKKLLTQLRLIMNNLKSNKIFNAIDNFNKYMLETQEKYNNLKIAKIKLPSEFAILPNNLHTFAYKYYSTYEQKNRLFEQYQNYFIEMDKLINEFIYIKTDLNTYLDNIMNSQDSIYSTNIAIEKKLIKLEALQAAFSNLSIPEKLVNIHSKIDDIINSYVDYCKNFKETISLLSQTGSDQETLTKINQKFEEAQKSYIQITNLWIETLEEYNNQKQAFSDLNNL</sequence>
<feature type="coiled-coil region" evidence="1">
    <location>
        <begin position="42"/>
        <end position="101"/>
    </location>
</feature>
<keyword evidence="2" id="KW-0472">Membrane</keyword>
<protein>
    <submittedName>
        <fullName evidence="3">Uncharacterized protein</fullName>
    </submittedName>
</protein>
<evidence type="ECO:0000313" key="4">
    <source>
        <dbReference type="Proteomes" id="UP000007652"/>
    </source>
</evidence>
<keyword evidence="4" id="KW-1185">Reference proteome</keyword>
<gene>
    <name evidence="3" type="ORF">CAAU_0029</name>
</gene>
<evidence type="ECO:0000256" key="2">
    <source>
        <dbReference type="SAM" id="Phobius"/>
    </source>
</evidence>
<comment type="caution">
    <text evidence="3">The sequence shown here is derived from an EMBL/GenBank/DDBJ whole genome shotgun (WGS) entry which is preliminary data.</text>
</comment>
<dbReference type="AlphaFoldDB" id="G0V3I9"/>
<dbReference type="STRING" id="857293.CAAU_0029"/>
<dbReference type="OrthoDB" id="1950661at2"/>